<evidence type="ECO:0000313" key="9">
    <source>
        <dbReference type="Proteomes" id="UP000280091"/>
    </source>
</evidence>
<dbReference type="PRINTS" id="PR00173">
    <property type="entry name" value="EDTRNSPORT"/>
</dbReference>
<feature type="transmembrane region" description="Helical" evidence="7">
    <location>
        <begin position="149"/>
        <end position="167"/>
    </location>
</feature>
<dbReference type="GO" id="GO:0006835">
    <property type="term" value="P:dicarboxylic acid transport"/>
    <property type="evidence" value="ECO:0007669"/>
    <property type="project" value="TreeGrafter"/>
</dbReference>
<feature type="transmembrane region" description="Helical" evidence="7">
    <location>
        <begin position="226"/>
        <end position="246"/>
    </location>
</feature>
<dbReference type="GO" id="GO:0015293">
    <property type="term" value="F:symporter activity"/>
    <property type="evidence" value="ECO:0007669"/>
    <property type="project" value="UniProtKB-KW"/>
</dbReference>
<dbReference type="InterPro" id="IPR036458">
    <property type="entry name" value="Na:dicarbo_symporter_sf"/>
</dbReference>
<gene>
    <name evidence="8" type="ORF">BC952_0035</name>
</gene>
<sequence>MNLKTTQSGSFLKNYKSILLLLGGILAGSILGLVFGKGVEVIKPLGDIFLNLLFTAIIPLVFFTIASSIANLEKTEKLGKLFVIVIVVFLSTVLISAILMLVAVLLFPIHQDIILSKIPLESVQSANTGSQITQLLTAGDFYELLSRKSMLALIIFSFLIGFASLQSGEKGKDFSRFLNSGNEVMKQLLHIIMKTAPIGLGTYFAYQVGIFGPQLFGAYAKPLGLYYAVCAFYFVVFFSMYAFIAGGKLGFKVFWKNNITPSLTALGTCSSIATIPANLEGAEKMNIPAHIRNVVIPLGAPLHKDGSSMSSIIKIAVIFAMFGKDLTDPNTILMALGITVIVSVVEGGIPNGGYIGEILAITIYGFPMEQALPAAMIVGTLVDPMATLLNANGDLVSAMMVTRISEGKKWLTEKLVA</sequence>
<accession>A0A495S537</accession>
<feature type="transmembrane region" description="Helical" evidence="7">
    <location>
        <begin position="18"/>
        <end position="36"/>
    </location>
</feature>
<name>A0A495S537_9FLAO</name>
<organism evidence="8 9">
    <name type="scientific">Flavobacterium limicola</name>
    <dbReference type="NCBI Taxonomy" id="180441"/>
    <lineage>
        <taxon>Bacteria</taxon>
        <taxon>Pseudomonadati</taxon>
        <taxon>Bacteroidota</taxon>
        <taxon>Flavobacteriia</taxon>
        <taxon>Flavobacteriales</taxon>
        <taxon>Flavobacteriaceae</taxon>
        <taxon>Flavobacterium</taxon>
    </lineage>
</organism>
<keyword evidence="2" id="KW-0813">Transport</keyword>
<evidence type="ECO:0000256" key="4">
    <source>
        <dbReference type="ARBA" id="ARBA00022692"/>
    </source>
</evidence>
<dbReference type="Gene3D" id="1.10.3860.10">
    <property type="entry name" value="Sodium:dicarboxylate symporter"/>
    <property type="match status" value="1"/>
</dbReference>
<keyword evidence="9" id="KW-1185">Reference proteome</keyword>
<protein>
    <submittedName>
        <fullName evidence="8">Na+/H+-dicarboxylate symporter</fullName>
    </submittedName>
</protein>
<evidence type="ECO:0000256" key="7">
    <source>
        <dbReference type="SAM" id="Phobius"/>
    </source>
</evidence>
<proteinExistence type="predicted"/>
<comment type="subcellular location">
    <subcellularLocation>
        <location evidence="1">Cell membrane</location>
        <topology evidence="1">Multi-pass membrane protein</topology>
    </subcellularLocation>
</comment>
<dbReference type="PANTHER" id="PTHR42865:SF7">
    <property type="entry name" value="PROTON_GLUTAMATE-ASPARTATE SYMPORTER"/>
    <property type="match status" value="1"/>
</dbReference>
<dbReference type="AlphaFoldDB" id="A0A495S537"/>
<dbReference type="Proteomes" id="UP000280091">
    <property type="component" value="Unassembled WGS sequence"/>
</dbReference>
<dbReference type="PANTHER" id="PTHR42865">
    <property type="entry name" value="PROTON/GLUTAMATE-ASPARTATE SYMPORTER"/>
    <property type="match status" value="1"/>
</dbReference>
<evidence type="ECO:0000313" key="8">
    <source>
        <dbReference type="EMBL" id="RKS94434.1"/>
    </source>
</evidence>
<comment type="caution">
    <text evidence="8">The sequence shown here is derived from an EMBL/GenBank/DDBJ whole genome shotgun (WGS) entry which is preliminary data.</text>
</comment>
<feature type="transmembrane region" description="Helical" evidence="7">
    <location>
        <begin position="48"/>
        <end position="69"/>
    </location>
</feature>
<evidence type="ECO:0000256" key="3">
    <source>
        <dbReference type="ARBA" id="ARBA00022475"/>
    </source>
</evidence>
<evidence type="ECO:0000256" key="2">
    <source>
        <dbReference type="ARBA" id="ARBA00022448"/>
    </source>
</evidence>
<keyword evidence="5 7" id="KW-1133">Transmembrane helix</keyword>
<dbReference type="Pfam" id="PF00375">
    <property type="entry name" value="SDF"/>
    <property type="match status" value="1"/>
</dbReference>
<keyword evidence="4 7" id="KW-0812">Transmembrane</keyword>
<dbReference type="RefSeq" id="WP_121363712.1">
    <property type="nucleotide sequence ID" value="NZ_RBXA01000001.1"/>
</dbReference>
<keyword evidence="3" id="KW-1003">Cell membrane</keyword>
<feature type="transmembrane region" description="Helical" evidence="7">
    <location>
        <begin position="81"/>
        <end position="107"/>
    </location>
</feature>
<dbReference type="SUPFAM" id="SSF118215">
    <property type="entry name" value="Proton glutamate symport protein"/>
    <property type="match status" value="1"/>
</dbReference>
<reference evidence="8 9" key="1">
    <citation type="submission" date="2018-10" db="EMBL/GenBank/DDBJ databases">
        <title>Genomic Encyclopedia of Archaeal and Bacterial Type Strains, Phase II (KMG-II): from individual species to whole genera.</title>
        <authorList>
            <person name="Goeker M."/>
        </authorList>
    </citation>
    <scope>NUCLEOTIDE SEQUENCE [LARGE SCALE GENOMIC DNA]</scope>
    <source>
        <strain evidence="8 9">DSM 15094</strain>
    </source>
</reference>
<evidence type="ECO:0000256" key="1">
    <source>
        <dbReference type="ARBA" id="ARBA00004651"/>
    </source>
</evidence>
<evidence type="ECO:0000256" key="6">
    <source>
        <dbReference type="ARBA" id="ARBA00023136"/>
    </source>
</evidence>
<keyword evidence="6 7" id="KW-0472">Membrane</keyword>
<dbReference type="InterPro" id="IPR001991">
    <property type="entry name" value="Na-dicarboxylate_symporter"/>
</dbReference>
<dbReference type="OrthoDB" id="9768885at2"/>
<dbReference type="EMBL" id="RBXA01000001">
    <property type="protein sequence ID" value="RKS94434.1"/>
    <property type="molecule type" value="Genomic_DNA"/>
</dbReference>
<dbReference type="GO" id="GO:0005886">
    <property type="term" value="C:plasma membrane"/>
    <property type="evidence" value="ECO:0007669"/>
    <property type="project" value="UniProtKB-SubCell"/>
</dbReference>
<feature type="transmembrane region" description="Helical" evidence="7">
    <location>
        <begin position="188"/>
        <end position="206"/>
    </location>
</feature>
<evidence type="ECO:0000256" key="5">
    <source>
        <dbReference type="ARBA" id="ARBA00022989"/>
    </source>
</evidence>